<sequence>MMRKKGLTLRELASCCNYLYRLLASGISLLDSLRIMQSLSSFACLTPAIDKISAGEGLSQAFEGCFPEIMLSSIAAAEQAGNLESVLQRLAKYYEERAEAEAKIKGALIYPMFVIGLCLASLALIFFFVLPGFKEMFADLDADLPLVTLILLGLGDFLAKFWYLLIIAFTASFFALIKYIRTTKGQAFFDQLFLRSKLYAREQISQCFRTLGSLLMAGVPIIAALETILASIKNQTFKKIIMELKAEVENGARFSAVLVKQEIFPREACQMIEVGENSGQLDQMLLSVADFLERERDVFIKRFTSLLEPALTLFVGLVVGVIALAMFLPMIDMISKLQ</sequence>
<organism evidence="10 11">
    <name type="scientific">Candidatus Saganbacteria bacterium CG08_land_8_20_14_0_20_45_16</name>
    <dbReference type="NCBI Taxonomy" id="2014293"/>
    <lineage>
        <taxon>Bacteria</taxon>
        <taxon>Bacillati</taxon>
        <taxon>Saganbacteria</taxon>
    </lineage>
</organism>
<dbReference type="InterPro" id="IPR003004">
    <property type="entry name" value="GspF/PilC"/>
</dbReference>
<feature type="transmembrane region" description="Helical" evidence="8">
    <location>
        <begin position="161"/>
        <end position="180"/>
    </location>
</feature>
<evidence type="ECO:0000256" key="8">
    <source>
        <dbReference type="SAM" id="Phobius"/>
    </source>
</evidence>
<evidence type="ECO:0000256" key="5">
    <source>
        <dbReference type="ARBA" id="ARBA00022692"/>
    </source>
</evidence>
<dbReference type="GO" id="GO:0005886">
    <property type="term" value="C:plasma membrane"/>
    <property type="evidence" value="ECO:0007669"/>
    <property type="project" value="UniProtKB-SubCell"/>
</dbReference>
<evidence type="ECO:0000313" key="11">
    <source>
        <dbReference type="Proteomes" id="UP000231343"/>
    </source>
</evidence>
<evidence type="ECO:0000259" key="9">
    <source>
        <dbReference type="Pfam" id="PF00482"/>
    </source>
</evidence>
<dbReference type="PRINTS" id="PR00812">
    <property type="entry name" value="BCTERIALGSPF"/>
</dbReference>
<evidence type="ECO:0000256" key="7">
    <source>
        <dbReference type="ARBA" id="ARBA00023136"/>
    </source>
</evidence>
<evidence type="ECO:0000256" key="3">
    <source>
        <dbReference type="ARBA" id="ARBA00022475"/>
    </source>
</evidence>
<dbReference type="InterPro" id="IPR042094">
    <property type="entry name" value="T2SS_GspF_sf"/>
</dbReference>
<dbReference type="InterPro" id="IPR018076">
    <property type="entry name" value="T2SS_GspF_dom"/>
</dbReference>
<evidence type="ECO:0000256" key="1">
    <source>
        <dbReference type="ARBA" id="ARBA00004429"/>
    </source>
</evidence>
<accession>A0A2H0XZI6</accession>
<gene>
    <name evidence="10" type="ORF">COT42_02855</name>
</gene>
<feature type="transmembrane region" description="Helical" evidence="8">
    <location>
        <begin position="310"/>
        <end position="331"/>
    </location>
</feature>
<comment type="similarity">
    <text evidence="2">Belongs to the GSP F family.</text>
</comment>
<feature type="transmembrane region" description="Helical" evidence="8">
    <location>
        <begin position="211"/>
        <end position="232"/>
    </location>
</feature>
<dbReference type="AlphaFoldDB" id="A0A2H0XZI6"/>
<feature type="domain" description="Type II secretion system protein GspF" evidence="9">
    <location>
        <begin position="16"/>
        <end position="131"/>
    </location>
</feature>
<dbReference type="PANTHER" id="PTHR30012:SF0">
    <property type="entry name" value="TYPE II SECRETION SYSTEM PROTEIN F-RELATED"/>
    <property type="match status" value="1"/>
</dbReference>
<keyword evidence="7 8" id="KW-0472">Membrane</keyword>
<evidence type="ECO:0000256" key="6">
    <source>
        <dbReference type="ARBA" id="ARBA00022989"/>
    </source>
</evidence>
<feature type="transmembrane region" description="Helical" evidence="8">
    <location>
        <begin position="107"/>
        <end position="130"/>
    </location>
</feature>
<protein>
    <recommendedName>
        <fullName evidence="9">Type II secretion system protein GspF domain-containing protein</fullName>
    </recommendedName>
</protein>
<keyword evidence="3" id="KW-1003">Cell membrane</keyword>
<evidence type="ECO:0000256" key="4">
    <source>
        <dbReference type="ARBA" id="ARBA00022519"/>
    </source>
</evidence>
<evidence type="ECO:0000313" key="10">
    <source>
        <dbReference type="EMBL" id="PIS30482.1"/>
    </source>
</evidence>
<feature type="domain" description="Type II secretion system protein GspF" evidence="9">
    <location>
        <begin position="209"/>
        <end position="329"/>
    </location>
</feature>
<keyword evidence="6 8" id="KW-1133">Transmembrane helix</keyword>
<comment type="subcellular location">
    <subcellularLocation>
        <location evidence="1">Cell inner membrane</location>
        <topology evidence="1">Multi-pass membrane protein</topology>
    </subcellularLocation>
</comment>
<dbReference type="Pfam" id="PF00482">
    <property type="entry name" value="T2SSF"/>
    <property type="match status" value="2"/>
</dbReference>
<comment type="caution">
    <text evidence="10">The sequence shown here is derived from an EMBL/GenBank/DDBJ whole genome shotgun (WGS) entry which is preliminary data.</text>
</comment>
<dbReference type="Gene3D" id="1.20.81.30">
    <property type="entry name" value="Type II secretion system (T2SS), domain F"/>
    <property type="match status" value="2"/>
</dbReference>
<reference evidence="10 11" key="1">
    <citation type="submission" date="2017-09" db="EMBL/GenBank/DDBJ databases">
        <title>Depth-based differentiation of microbial function through sediment-hosted aquifers and enrichment of novel symbionts in the deep terrestrial subsurface.</title>
        <authorList>
            <person name="Probst A.J."/>
            <person name="Ladd B."/>
            <person name="Jarett J.K."/>
            <person name="Geller-Mcgrath D.E."/>
            <person name="Sieber C.M."/>
            <person name="Emerson J.B."/>
            <person name="Anantharaman K."/>
            <person name="Thomas B.C."/>
            <person name="Malmstrom R."/>
            <person name="Stieglmeier M."/>
            <person name="Klingl A."/>
            <person name="Woyke T."/>
            <person name="Ryan C.M."/>
            <person name="Banfield J.F."/>
        </authorList>
    </citation>
    <scope>NUCLEOTIDE SEQUENCE [LARGE SCALE GENOMIC DNA]</scope>
    <source>
        <strain evidence="10">CG08_land_8_20_14_0_20_45_16</strain>
    </source>
</reference>
<evidence type="ECO:0000256" key="2">
    <source>
        <dbReference type="ARBA" id="ARBA00005745"/>
    </source>
</evidence>
<name>A0A2H0XZI6_UNCSA</name>
<dbReference type="FunFam" id="1.20.81.30:FF:000001">
    <property type="entry name" value="Type II secretion system protein F"/>
    <property type="match status" value="1"/>
</dbReference>
<dbReference type="EMBL" id="PEYM01000054">
    <property type="protein sequence ID" value="PIS30482.1"/>
    <property type="molecule type" value="Genomic_DNA"/>
</dbReference>
<keyword evidence="5 8" id="KW-0812">Transmembrane</keyword>
<dbReference type="Proteomes" id="UP000231343">
    <property type="component" value="Unassembled WGS sequence"/>
</dbReference>
<dbReference type="PANTHER" id="PTHR30012">
    <property type="entry name" value="GENERAL SECRETION PATHWAY PROTEIN"/>
    <property type="match status" value="1"/>
</dbReference>
<proteinExistence type="inferred from homology"/>
<keyword evidence="4" id="KW-0997">Cell inner membrane</keyword>